<evidence type="ECO:0000256" key="2">
    <source>
        <dbReference type="ARBA" id="ARBA00022801"/>
    </source>
</evidence>
<dbReference type="SMART" id="SM00490">
    <property type="entry name" value="HELICc"/>
    <property type="match status" value="1"/>
</dbReference>
<reference evidence="9 10" key="1">
    <citation type="submission" date="2017-02" db="EMBL/GenBank/DDBJ databases">
        <authorList>
            <person name="Peterson S.W."/>
        </authorList>
    </citation>
    <scope>NUCLEOTIDE SEQUENCE [LARGE SCALE GENOMIC DNA]</scope>
    <source>
        <strain evidence="9 10">DSM 22899</strain>
    </source>
</reference>
<gene>
    <name evidence="9" type="ORF">SAMN05660226_02862</name>
</gene>
<evidence type="ECO:0000256" key="4">
    <source>
        <dbReference type="ARBA" id="ARBA00022840"/>
    </source>
</evidence>
<accession>A0A1T5DN06</accession>
<feature type="region of interest" description="Disordered" evidence="6">
    <location>
        <begin position="261"/>
        <end position="285"/>
    </location>
</feature>
<dbReference type="CDD" id="cd18787">
    <property type="entry name" value="SF2_C_DEAD"/>
    <property type="match status" value="1"/>
</dbReference>
<dbReference type="Gene3D" id="3.40.50.300">
    <property type="entry name" value="P-loop containing nucleotide triphosphate hydrolases"/>
    <property type="match status" value="2"/>
</dbReference>
<dbReference type="GO" id="GO:0005829">
    <property type="term" value="C:cytosol"/>
    <property type="evidence" value="ECO:0007669"/>
    <property type="project" value="TreeGrafter"/>
</dbReference>
<feature type="domain" description="Helicase ATP-binding" evidence="7">
    <location>
        <begin position="1"/>
        <end position="81"/>
    </location>
</feature>
<dbReference type="PANTHER" id="PTHR47959">
    <property type="entry name" value="ATP-DEPENDENT RNA HELICASE RHLE-RELATED"/>
    <property type="match status" value="1"/>
</dbReference>
<keyword evidence="1" id="KW-0547">Nucleotide-binding</keyword>
<sequence length="285" mass="31838">MLVATPGRLLDLIAQQELSLQNVAFFVLDEADQMLDMGFIKEVRKIIKLIPANRHTSLFSATMPTDIIKLANTMLRNPQQIAVTPVASTVDKISQVVYPVEKPDKANLLIHLIKKEAADTNILVFSRTKFGADRIAKKLKKNGISAGAIHGDKKQQTRQNTLSAFKAGKIQALVATDIAARGIDIERLQLVVNYDLPNEPETYVHRIGRTGRAGESGRAFSFCAPEELEYLSQIIRLTKQQIPLDVDHPFVTATKAIQDEQLDKPIPLKPKKRKKRRRPKTHTPA</sequence>
<dbReference type="AlphaFoldDB" id="A0A1T5DN06"/>
<dbReference type="RefSeq" id="WP_139378700.1">
    <property type="nucleotide sequence ID" value="NZ_FUYS01000007.1"/>
</dbReference>
<feature type="domain" description="Helicase C-terminal" evidence="8">
    <location>
        <begin position="105"/>
        <end position="258"/>
    </location>
</feature>
<dbReference type="GO" id="GO:0016787">
    <property type="term" value="F:hydrolase activity"/>
    <property type="evidence" value="ECO:0007669"/>
    <property type="project" value="UniProtKB-KW"/>
</dbReference>
<evidence type="ECO:0000259" key="7">
    <source>
        <dbReference type="PROSITE" id="PS51192"/>
    </source>
</evidence>
<keyword evidence="4" id="KW-0067">ATP-binding</keyword>
<proteinExistence type="inferred from homology"/>
<name>A0A1T5DN06_9SPHI</name>
<evidence type="ECO:0000256" key="1">
    <source>
        <dbReference type="ARBA" id="ARBA00022741"/>
    </source>
</evidence>
<dbReference type="EMBL" id="FUYS01000007">
    <property type="protein sequence ID" value="SKB73098.1"/>
    <property type="molecule type" value="Genomic_DNA"/>
</dbReference>
<protein>
    <submittedName>
        <fullName evidence="9">DEAD/DEAH box helicase</fullName>
    </submittedName>
</protein>
<evidence type="ECO:0000259" key="8">
    <source>
        <dbReference type="PROSITE" id="PS51194"/>
    </source>
</evidence>
<evidence type="ECO:0000313" key="9">
    <source>
        <dbReference type="EMBL" id="SKB73098.1"/>
    </source>
</evidence>
<feature type="compositionally biased region" description="Basic residues" evidence="6">
    <location>
        <begin position="269"/>
        <end position="285"/>
    </location>
</feature>
<dbReference type="GO" id="GO:0003676">
    <property type="term" value="F:nucleic acid binding"/>
    <property type="evidence" value="ECO:0007669"/>
    <property type="project" value="InterPro"/>
</dbReference>
<dbReference type="PROSITE" id="PS51192">
    <property type="entry name" value="HELICASE_ATP_BIND_1"/>
    <property type="match status" value="1"/>
</dbReference>
<dbReference type="GO" id="GO:0005524">
    <property type="term" value="F:ATP binding"/>
    <property type="evidence" value="ECO:0007669"/>
    <property type="project" value="UniProtKB-KW"/>
</dbReference>
<dbReference type="Pfam" id="PF00271">
    <property type="entry name" value="Helicase_C"/>
    <property type="match status" value="1"/>
</dbReference>
<dbReference type="PROSITE" id="PS51194">
    <property type="entry name" value="HELICASE_CTER"/>
    <property type="match status" value="1"/>
</dbReference>
<dbReference type="OrthoDB" id="9762011at2"/>
<evidence type="ECO:0000256" key="5">
    <source>
        <dbReference type="ARBA" id="ARBA00038437"/>
    </source>
</evidence>
<dbReference type="Pfam" id="PF00270">
    <property type="entry name" value="DEAD"/>
    <property type="match status" value="1"/>
</dbReference>
<organism evidence="9 10">
    <name type="scientific">Parapedobacter luteus</name>
    <dbReference type="NCBI Taxonomy" id="623280"/>
    <lineage>
        <taxon>Bacteria</taxon>
        <taxon>Pseudomonadati</taxon>
        <taxon>Bacteroidota</taxon>
        <taxon>Sphingobacteriia</taxon>
        <taxon>Sphingobacteriales</taxon>
        <taxon>Sphingobacteriaceae</taxon>
        <taxon>Parapedobacter</taxon>
    </lineage>
</organism>
<dbReference type="InterPro" id="IPR050079">
    <property type="entry name" value="DEAD_box_RNA_helicase"/>
</dbReference>
<dbReference type="InterPro" id="IPR011545">
    <property type="entry name" value="DEAD/DEAH_box_helicase_dom"/>
</dbReference>
<evidence type="ECO:0000313" key="10">
    <source>
        <dbReference type="Proteomes" id="UP000190541"/>
    </source>
</evidence>
<dbReference type="GO" id="GO:0003724">
    <property type="term" value="F:RNA helicase activity"/>
    <property type="evidence" value="ECO:0007669"/>
    <property type="project" value="TreeGrafter"/>
</dbReference>
<dbReference type="InterPro" id="IPR001650">
    <property type="entry name" value="Helicase_C-like"/>
</dbReference>
<dbReference type="InterPro" id="IPR014001">
    <property type="entry name" value="Helicase_ATP-bd"/>
</dbReference>
<comment type="similarity">
    <text evidence="5">Belongs to the DEAD box helicase family.</text>
</comment>
<dbReference type="STRING" id="623280.SAMN05660226_02862"/>
<dbReference type="PANTHER" id="PTHR47959:SF13">
    <property type="entry name" value="ATP-DEPENDENT RNA HELICASE RHLE"/>
    <property type="match status" value="1"/>
</dbReference>
<evidence type="ECO:0000256" key="6">
    <source>
        <dbReference type="SAM" id="MobiDB-lite"/>
    </source>
</evidence>
<evidence type="ECO:0000256" key="3">
    <source>
        <dbReference type="ARBA" id="ARBA00022806"/>
    </source>
</evidence>
<keyword evidence="2" id="KW-0378">Hydrolase</keyword>
<keyword evidence="3 9" id="KW-0347">Helicase</keyword>
<dbReference type="SUPFAM" id="SSF52540">
    <property type="entry name" value="P-loop containing nucleoside triphosphate hydrolases"/>
    <property type="match status" value="1"/>
</dbReference>
<dbReference type="Proteomes" id="UP000190541">
    <property type="component" value="Unassembled WGS sequence"/>
</dbReference>
<dbReference type="InterPro" id="IPR027417">
    <property type="entry name" value="P-loop_NTPase"/>
</dbReference>
<keyword evidence="10" id="KW-1185">Reference proteome</keyword>